<sequence>MEIPSLPGVPPIDRGTREGGLPQVLTRVSGQVHLFRRHTPEGRKRLRASPQSGSSGGYPRFQIEADQGEGKNHEVGILYLSLFRDQEASFRSSLSARTPEDEGFLIHSARAGRKRSSRIMEERSREGVRKRKWFLL</sequence>
<comment type="caution">
    <text evidence="2">The sequence shown here is derived from an EMBL/GenBank/DDBJ whole genome shotgun (WGS) entry which is preliminary data.</text>
</comment>
<proteinExistence type="predicted"/>
<organism evidence="2 3">
    <name type="scientific">Nephila pilipes</name>
    <name type="common">Giant wood spider</name>
    <name type="synonym">Nephila maculata</name>
    <dbReference type="NCBI Taxonomy" id="299642"/>
    <lineage>
        <taxon>Eukaryota</taxon>
        <taxon>Metazoa</taxon>
        <taxon>Ecdysozoa</taxon>
        <taxon>Arthropoda</taxon>
        <taxon>Chelicerata</taxon>
        <taxon>Arachnida</taxon>
        <taxon>Araneae</taxon>
        <taxon>Araneomorphae</taxon>
        <taxon>Entelegynae</taxon>
        <taxon>Araneoidea</taxon>
        <taxon>Nephilidae</taxon>
        <taxon>Nephila</taxon>
    </lineage>
</organism>
<accession>A0A8X6NFY5</accession>
<reference evidence="2" key="1">
    <citation type="submission" date="2020-08" db="EMBL/GenBank/DDBJ databases">
        <title>Multicomponent nature underlies the extraordinary mechanical properties of spider dragline silk.</title>
        <authorList>
            <person name="Kono N."/>
            <person name="Nakamura H."/>
            <person name="Mori M."/>
            <person name="Yoshida Y."/>
            <person name="Ohtoshi R."/>
            <person name="Malay A.D."/>
            <person name="Moran D.A.P."/>
            <person name="Tomita M."/>
            <person name="Numata K."/>
            <person name="Arakawa K."/>
        </authorList>
    </citation>
    <scope>NUCLEOTIDE SEQUENCE</scope>
</reference>
<protein>
    <submittedName>
        <fullName evidence="2">Uncharacterized protein</fullName>
    </submittedName>
</protein>
<dbReference type="EMBL" id="BMAW01057708">
    <property type="protein sequence ID" value="GFT12350.1"/>
    <property type="molecule type" value="Genomic_DNA"/>
</dbReference>
<keyword evidence="3" id="KW-1185">Reference proteome</keyword>
<feature type="region of interest" description="Disordered" evidence="1">
    <location>
        <begin position="1"/>
        <end position="66"/>
    </location>
</feature>
<dbReference type="Proteomes" id="UP000887013">
    <property type="component" value="Unassembled WGS sequence"/>
</dbReference>
<evidence type="ECO:0000313" key="2">
    <source>
        <dbReference type="EMBL" id="GFT12350.1"/>
    </source>
</evidence>
<gene>
    <name evidence="2" type="ORF">NPIL_67331</name>
</gene>
<evidence type="ECO:0000313" key="3">
    <source>
        <dbReference type="Proteomes" id="UP000887013"/>
    </source>
</evidence>
<dbReference type="AlphaFoldDB" id="A0A8X6NFY5"/>
<name>A0A8X6NFY5_NEPPI</name>
<evidence type="ECO:0000256" key="1">
    <source>
        <dbReference type="SAM" id="MobiDB-lite"/>
    </source>
</evidence>